<feature type="signal peptide" evidence="2">
    <location>
        <begin position="1"/>
        <end position="19"/>
    </location>
</feature>
<feature type="transmembrane region" description="Helical" evidence="1">
    <location>
        <begin position="203"/>
        <end position="230"/>
    </location>
</feature>
<sequence>MKTIRIFILLAVNYAICNTTDENVVVDAIPKRSRLQDINDFSSSEVYKDIIENIKRIKAGRDFDNEFKPGTTIDKILIDNYYYSTKSKIKIIENDLALLDSYKSKIMDKIDDNKGQIEEYSYEIVSNKESLDKNKPLMSDEELDYIMNDIKAIKDENDFLKLMISEFEEMEVNLNTKLEIYNKYFDEIMLSSSAVSKDENTEFVLIFALIQVFFSSLAITWPIKSILFYIKLCRQDNQK</sequence>
<evidence type="ECO:0000313" key="4">
    <source>
        <dbReference type="Proteomes" id="UP000244811"/>
    </source>
</evidence>
<keyword evidence="2" id="KW-0732">Signal</keyword>
<accession>A0A976SJC7</accession>
<gene>
    <name evidence="3" type="ORF">MACK_003582</name>
</gene>
<dbReference type="EMBL" id="CP056071">
    <property type="protein sequence ID" value="UVC49959.1"/>
    <property type="molecule type" value="Genomic_DNA"/>
</dbReference>
<evidence type="ECO:0008006" key="5">
    <source>
        <dbReference type="Google" id="ProtNLM"/>
    </source>
</evidence>
<organism evidence="3 4">
    <name type="scientific">Theileria orientalis</name>
    <dbReference type="NCBI Taxonomy" id="68886"/>
    <lineage>
        <taxon>Eukaryota</taxon>
        <taxon>Sar</taxon>
        <taxon>Alveolata</taxon>
        <taxon>Apicomplexa</taxon>
        <taxon>Aconoidasida</taxon>
        <taxon>Piroplasmida</taxon>
        <taxon>Theileriidae</taxon>
        <taxon>Theileria</taxon>
    </lineage>
</organism>
<proteinExistence type="predicted"/>
<protein>
    <recommendedName>
        <fullName evidence="5">Fam-b protein</fullName>
    </recommendedName>
</protein>
<evidence type="ECO:0000256" key="2">
    <source>
        <dbReference type="SAM" id="SignalP"/>
    </source>
</evidence>
<feature type="chain" id="PRO_5038090529" description="Fam-b protein" evidence="2">
    <location>
        <begin position="20"/>
        <end position="239"/>
    </location>
</feature>
<evidence type="ECO:0000256" key="1">
    <source>
        <dbReference type="SAM" id="Phobius"/>
    </source>
</evidence>
<dbReference type="Proteomes" id="UP000244811">
    <property type="component" value="Chromosome 2"/>
</dbReference>
<keyword evidence="1" id="KW-1133">Transmembrane helix</keyword>
<keyword evidence="1" id="KW-0472">Membrane</keyword>
<dbReference type="AlphaFoldDB" id="A0A976SJC7"/>
<name>A0A976SJC7_THEOR</name>
<keyword evidence="1" id="KW-0812">Transmembrane</keyword>
<evidence type="ECO:0000313" key="3">
    <source>
        <dbReference type="EMBL" id="UVC49959.1"/>
    </source>
</evidence>
<reference evidence="3" key="1">
    <citation type="submission" date="2022-07" db="EMBL/GenBank/DDBJ databases">
        <title>Evaluation of T. orientalis genome assembly methods using nanopore sequencing and analysis of variation between genomes.</title>
        <authorList>
            <person name="Yam J."/>
            <person name="Micallef M.L."/>
            <person name="Liu M."/>
            <person name="Djordjevic S.P."/>
            <person name="Bogema D.R."/>
            <person name="Jenkins C."/>
        </authorList>
    </citation>
    <scope>NUCLEOTIDE SEQUENCE</scope>
    <source>
        <strain evidence="3">Goon Nure</strain>
    </source>
</reference>